<dbReference type="InterPro" id="IPR016181">
    <property type="entry name" value="Acyl_CoA_acyltransferase"/>
</dbReference>
<reference evidence="2 3" key="1">
    <citation type="journal article" date="2011" name="Front. Microbiol.">
        <title>Genomic signatures of strain selection and enhancement in Bacillus atrophaeus var. globigii, a historical biowarfare simulant.</title>
        <authorList>
            <person name="Gibbons H.S."/>
            <person name="Broomall S.M."/>
            <person name="McNew L.A."/>
            <person name="Daligault H."/>
            <person name="Chapman C."/>
            <person name="Bruce D."/>
            <person name="Karavis M."/>
            <person name="Krepps M."/>
            <person name="McGregor P.A."/>
            <person name="Hong C."/>
            <person name="Park K.H."/>
            <person name="Akmal A."/>
            <person name="Feldman A."/>
            <person name="Lin J.S."/>
            <person name="Chang W.E."/>
            <person name="Higgs B.W."/>
            <person name="Demirev P."/>
            <person name="Lindquist J."/>
            <person name="Liem A."/>
            <person name="Fochler E."/>
            <person name="Read T.D."/>
            <person name="Tapia R."/>
            <person name="Johnson S."/>
            <person name="Bishop-Lilly K.A."/>
            <person name="Detter C."/>
            <person name="Han C."/>
            <person name="Sozhamannan S."/>
            <person name="Rosenzweig C.N."/>
            <person name="Skowronski E.W."/>
        </authorList>
    </citation>
    <scope>NUCLEOTIDE SEQUENCE [LARGE SCALE GENOMIC DNA]</scope>
    <source>
        <strain evidence="2 3">TPS4-2</strain>
    </source>
</reference>
<gene>
    <name evidence="2" type="ORF">CWI73_01765</name>
</gene>
<dbReference type="PROSITE" id="PS51186">
    <property type="entry name" value="GNAT"/>
    <property type="match status" value="1"/>
</dbReference>
<dbReference type="Pfam" id="PF00583">
    <property type="entry name" value="Acetyltransf_1"/>
    <property type="match status" value="1"/>
</dbReference>
<evidence type="ECO:0000313" key="2">
    <source>
        <dbReference type="EMBL" id="RUO67612.1"/>
    </source>
</evidence>
<sequence length="199" mass="21707">MSSHTSSRDRVYQVSSNRESASHKLRYVEGSAPASGECRLCVGSLAQAGKNDVPVTVQTASSEDIPRLAFFEKQLYDNDAYSSLFFYQALRQWPSGFLTIKSDEKVAGYSLIVPLDGSRATLMSLLIGKSFQGQGLGRILLEQAIKSAAESSWKTLELSVAPNNAAAIKLYKQAGFSVIETIQDYLGPGEDRLIMSRAL</sequence>
<protein>
    <submittedName>
        <fullName evidence="2">N-acetyltransferase</fullName>
    </submittedName>
</protein>
<dbReference type="InterPro" id="IPR000182">
    <property type="entry name" value="GNAT_dom"/>
</dbReference>
<dbReference type="EMBL" id="PIQA01000001">
    <property type="protein sequence ID" value="RUO67612.1"/>
    <property type="molecule type" value="Genomic_DNA"/>
</dbReference>
<dbReference type="Proteomes" id="UP000288361">
    <property type="component" value="Unassembled WGS sequence"/>
</dbReference>
<organism evidence="2 3">
    <name type="scientific">Idiomarina piscisalsi</name>
    <dbReference type="NCBI Taxonomy" id="1096243"/>
    <lineage>
        <taxon>Bacteria</taxon>
        <taxon>Pseudomonadati</taxon>
        <taxon>Pseudomonadota</taxon>
        <taxon>Gammaproteobacteria</taxon>
        <taxon>Alteromonadales</taxon>
        <taxon>Idiomarinaceae</taxon>
        <taxon>Idiomarina</taxon>
    </lineage>
</organism>
<comment type="caution">
    <text evidence="2">The sequence shown here is derived from an EMBL/GenBank/DDBJ whole genome shotgun (WGS) entry which is preliminary data.</text>
</comment>
<dbReference type="GO" id="GO:0016747">
    <property type="term" value="F:acyltransferase activity, transferring groups other than amino-acyl groups"/>
    <property type="evidence" value="ECO:0007669"/>
    <property type="project" value="InterPro"/>
</dbReference>
<name>A0A432YWD1_9GAMM</name>
<dbReference type="RefSeq" id="WP_126751272.1">
    <property type="nucleotide sequence ID" value="NZ_JBHUMT010000016.1"/>
</dbReference>
<dbReference type="SUPFAM" id="SSF55729">
    <property type="entry name" value="Acyl-CoA N-acyltransferases (Nat)"/>
    <property type="match status" value="1"/>
</dbReference>
<dbReference type="AlphaFoldDB" id="A0A432YWD1"/>
<feature type="domain" description="N-acetyltransferase" evidence="1">
    <location>
        <begin position="55"/>
        <end position="199"/>
    </location>
</feature>
<dbReference type="PANTHER" id="PTHR47542">
    <property type="entry name" value="ACYL-COA N-ACYLTRANSFERASES (NAT) SUPERFAMILY PROTEIN"/>
    <property type="match status" value="1"/>
</dbReference>
<keyword evidence="2" id="KW-0808">Transferase</keyword>
<evidence type="ECO:0000313" key="3">
    <source>
        <dbReference type="Proteomes" id="UP000288361"/>
    </source>
</evidence>
<accession>A0A432YWD1</accession>
<dbReference type="Gene3D" id="3.40.630.30">
    <property type="match status" value="1"/>
</dbReference>
<proteinExistence type="predicted"/>
<dbReference type="CDD" id="cd04301">
    <property type="entry name" value="NAT_SF"/>
    <property type="match status" value="1"/>
</dbReference>
<dbReference type="PANTHER" id="PTHR47542:SF2">
    <property type="entry name" value="ACYL-COA N-ACYLTRANSFERASES (NAT) SUPERFAMILY PROTEIN"/>
    <property type="match status" value="1"/>
</dbReference>
<evidence type="ECO:0000259" key="1">
    <source>
        <dbReference type="PROSITE" id="PS51186"/>
    </source>
</evidence>